<dbReference type="PANTHER" id="PTHR43807:SF20">
    <property type="entry name" value="FI04487P"/>
    <property type="match status" value="1"/>
</dbReference>
<evidence type="ECO:0000256" key="1">
    <source>
        <dbReference type="ARBA" id="ARBA00001933"/>
    </source>
</evidence>
<dbReference type="InterPro" id="IPR015422">
    <property type="entry name" value="PyrdxlP-dep_Trfase_small"/>
</dbReference>
<protein>
    <submittedName>
        <fullName evidence="6">Methionine aminotransferase</fullName>
    </submittedName>
</protein>
<name>A0ABW5NL99_9SPHI</name>
<accession>A0ABW5NL99</accession>
<evidence type="ECO:0000256" key="4">
    <source>
        <dbReference type="ARBA" id="ARBA00022898"/>
    </source>
</evidence>
<dbReference type="InterPro" id="IPR004839">
    <property type="entry name" value="Aminotransferase_I/II_large"/>
</dbReference>
<dbReference type="Gene3D" id="3.40.640.10">
    <property type="entry name" value="Type I PLP-dependent aspartate aminotransferase-like (Major domain)"/>
    <property type="match status" value="1"/>
</dbReference>
<gene>
    <name evidence="6" type="ORF">ACFSQ3_13165</name>
</gene>
<dbReference type="Proteomes" id="UP001597393">
    <property type="component" value="Unassembled WGS sequence"/>
</dbReference>
<keyword evidence="4" id="KW-0663">Pyridoxal phosphate</keyword>
<evidence type="ECO:0000313" key="7">
    <source>
        <dbReference type="Proteomes" id="UP001597393"/>
    </source>
</evidence>
<dbReference type="Gene3D" id="3.90.1150.10">
    <property type="entry name" value="Aspartate Aminotransferase, domain 1"/>
    <property type="match status" value="1"/>
</dbReference>
<dbReference type="Pfam" id="PF00155">
    <property type="entry name" value="Aminotran_1_2"/>
    <property type="match status" value="1"/>
</dbReference>
<feature type="domain" description="Aminotransferase class I/classII large" evidence="5">
    <location>
        <begin position="33"/>
        <end position="381"/>
    </location>
</feature>
<dbReference type="InterPro" id="IPR015424">
    <property type="entry name" value="PyrdxlP-dep_Trfase"/>
</dbReference>
<dbReference type="InterPro" id="IPR051326">
    <property type="entry name" value="Kynurenine-oxoglutarate_AT"/>
</dbReference>
<dbReference type="CDD" id="cd00609">
    <property type="entry name" value="AAT_like"/>
    <property type="match status" value="1"/>
</dbReference>
<dbReference type="SUPFAM" id="SSF53383">
    <property type="entry name" value="PLP-dependent transferases"/>
    <property type="match status" value="1"/>
</dbReference>
<dbReference type="RefSeq" id="WP_380870041.1">
    <property type="nucleotide sequence ID" value="NZ_JBHUMA010000007.1"/>
</dbReference>
<dbReference type="InterPro" id="IPR015421">
    <property type="entry name" value="PyrdxlP-dep_Trfase_major"/>
</dbReference>
<comment type="cofactor">
    <cofactor evidence="1">
        <name>pyridoxal 5'-phosphate</name>
        <dbReference type="ChEBI" id="CHEBI:597326"/>
    </cofactor>
</comment>
<dbReference type="NCBIfam" id="NF006569">
    <property type="entry name" value="PRK09082.1"/>
    <property type="match status" value="1"/>
</dbReference>
<keyword evidence="3" id="KW-0808">Transferase</keyword>
<reference evidence="7" key="1">
    <citation type="journal article" date="2019" name="Int. J. Syst. Evol. Microbiol.">
        <title>The Global Catalogue of Microorganisms (GCM) 10K type strain sequencing project: providing services to taxonomists for standard genome sequencing and annotation.</title>
        <authorList>
            <consortium name="The Broad Institute Genomics Platform"/>
            <consortium name="The Broad Institute Genome Sequencing Center for Infectious Disease"/>
            <person name="Wu L."/>
            <person name="Ma J."/>
        </authorList>
    </citation>
    <scope>NUCLEOTIDE SEQUENCE [LARGE SCALE GENOMIC DNA]</scope>
    <source>
        <strain evidence="7">KCTC 42248</strain>
    </source>
</reference>
<keyword evidence="7" id="KW-1185">Reference proteome</keyword>
<keyword evidence="2 6" id="KW-0032">Aminotransferase</keyword>
<sequence length="386" mass="43984">MTSKAKREWTSKLPNTGGSIFSEMSALAQKHQAINLSQGFPDYAIDSKLINLVNKAMHDGANQYAPMPGLPALRQRITEKYQSFYDVKVNSENEITIASGATQAIFTTIATIIRPGDEVIIFEPAYDCYRPTVELFGGKVVPVSLYAPSFQIDWNTVEQLITERTRLIIINNPGNPSCTTLSSDDLFQLQRIATENELFVLSDEVYEHLIYDEHKHQSALLFEELRQRSFVIASFGKLLHCTGWKMGYVVAPQNLTTEFRKVHQQNVFSVSTPMQHAIANYLDDASYYNKLSQFMQRKRDLVLEGLKHSRFNMQPSAGTYFLLLDYSLISEKSEKDFALELIEQHGVALIPLSPFYNERTEQKMLRLCFAKEDDTLNKAIKILNKL</sequence>
<evidence type="ECO:0000256" key="2">
    <source>
        <dbReference type="ARBA" id="ARBA00022576"/>
    </source>
</evidence>
<evidence type="ECO:0000256" key="3">
    <source>
        <dbReference type="ARBA" id="ARBA00022679"/>
    </source>
</evidence>
<evidence type="ECO:0000313" key="6">
    <source>
        <dbReference type="EMBL" id="MFD2599901.1"/>
    </source>
</evidence>
<organism evidence="6 7">
    <name type="scientific">Sphingobacterium corticis</name>
    <dbReference type="NCBI Taxonomy" id="1812823"/>
    <lineage>
        <taxon>Bacteria</taxon>
        <taxon>Pseudomonadati</taxon>
        <taxon>Bacteroidota</taxon>
        <taxon>Sphingobacteriia</taxon>
        <taxon>Sphingobacteriales</taxon>
        <taxon>Sphingobacteriaceae</taxon>
        <taxon>Sphingobacterium</taxon>
    </lineage>
</organism>
<evidence type="ECO:0000259" key="5">
    <source>
        <dbReference type="Pfam" id="PF00155"/>
    </source>
</evidence>
<proteinExistence type="predicted"/>
<dbReference type="PANTHER" id="PTHR43807">
    <property type="entry name" value="FI04487P"/>
    <property type="match status" value="1"/>
</dbReference>
<comment type="caution">
    <text evidence="6">The sequence shown here is derived from an EMBL/GenBank/DDBJ whole genome shotgun (WGS) entry which is preliminary data.</text>
</comment>
<dbReference type="EMBL" id="JBHUMA010000007">
    <property type="protein sequence ID" value="MFD2599901.1"/>
    <property type="molecule type" value="Genomic_DNA"/>
</dbReference>
<dbReference type="GO" id="GO:0008483">
    <property type="term" value="F:transaminase activity"/>
    <property type="evidence" value="ECO:0007669"/>
    <property type="project" value="UniProtKB-KW"/>
</dbReference>